<reference evidence="5" key="1">
    <citation type="submission" date="2021-02" db="EMBL/GenBank/DDBJ databases">
        <authorList>
            <person name="Nowell W R."/>
        </authorList>
    </citation>
    <scope>NUCLEOTIDE SEQUENCE</scope>
</reference>
<dbReference type="OrthoDB" id="9974479at2759"/>
<keyword evidence="3" id="KW-0862">Zinc</keyword>
<dbReference type="EMBL" id="CAJNOQ010008346">
    <property type="protein sequence ID" value="CAF1194705.1"/>
    <property type="molecule type" value="Genomic_DNA"/>
</dbReference>
<name>A0A814W013_9BILA</name>
<keyword evidence="2" id="KW-0863">Zinc-finger</keyword>
<dbReference type="Proteomes" id="UP000663829">
    <property type="component" value="Unassembled WGS sequence"/>
</dbReference>
<evidence type="ECO:0000259" key="4">
    <source>
        <dbReference type="Pfam" id="PF04500"/>
    </source>
</evidence>
<keyword evidence="7" id="KW-1185">Reference proteome</keyword>
<dbReference type="InterPro" id="IPR007588">
    <property type="entry name" value="Znf_FLYWCH"/>
</dbReference>
<evidence type="ECO:0000313" key="5">
    <source>
        <dbReference type="EMBL" id="CAF1194705.1"/>
    </source>
</evidence>
<evidence type="ECO:0000256" key="1">
    <source>
        <dbReference type="ARBA" id="ARBA00022723"/>
    </source>
</evidence>
<proteinExistence type="predicted"/>
<accession>A0A814W013</accession>
<gene>
    <name evidence="5" type="ORF">GPM918_LOCUS23396</name>
    <name evidence="6" type="ORF">SRO942_LOCUS23395</name>
</gene>
<feature type="non-terminal residue" evidence="5">
    <location>
        <position position="1"/>
    </location>
</feature>
<comment type="caution">
    <text evidence="5">The sequence shown here is derived from an EMBL/GenBank/DDBJ whole genome shotgun (WGS) entry which is preliminary data.</text>
</comment>
<evidence type="ECO:0000313" key="7">
    <source>
        <dbReference type="Proteomes" id="UP000663829"/>
    </source>
</evidence>
<evidence type="ECO:0000256" key="3">
    <source>
        <dbReference type="ARBA" id="ARBA00022833"/>
    </source>
</evidence>
<dbReference type="Pfam" id="PF04500">
    <property type="entry name" value="FLYWCH"/>
    <property type="match status" value="1"/>
</dbReference>
<keyword evidence="1" id="KW-0479">Metal-binding</keyword>
<organism evidence="5 7">
    <name type="scientific">Didymodactylos carnosus</name>
    <dbReference type="NCBI Taxonomy" id="1234261"/>
    <lineage>
        <taxon>Eukaryota</taxon>
        <taxon>Metazoa</taxon>
        <taxon>Spiralia</taxon>
        <taxon>Gnathifera</taxon>
        <taxon>Rotifera</taxon>
        <taxon>Eurotatoria</taxon>
        <taxon>Bdelloidea</taxon>
        <taxon>Philodinida</taxon>
        <taxon>Philodinidae</taxon>
        <taxon>Didymodactylos</taxon>
    </lineage>
</organism>
<dbReference type="AlphaFoldDB" id="A0A814W013"/>
<sequence>YRYVKDRMRNENTYWLCENRSTCNGRAVQRRSEAPVVSTPHNHELNVEPNEREEFRTNLKRRIREEPVSVRKLFRSELVKIQTTSPDNVSTLPQFDTIKNSLYRTRNEKYPPLPKSIDDVKLEGSWRLTLNNEDFLVIDNSSPRYLCFGTTDSLKLLCDSEHIFMDGTFKSCPAPFAQIKTKAGITQQTTAPRKKIYVNRNTCILDLLSRYNSDTLALDDYLIKISKTIGKKNKNRDVDNNNLV</sequence>
<dbReference type="Gene3D" id="2.20.25.240">
    <property type="match status" value="1"/>
</dbReference>
<evidence type="ECO:0000313" key="6">
    <source>
        <dbReference type="EMBL" id="CAF3959124.1"/>
    </source>
</evidence>
<dbReference type="EMBL" id="CAJOBC010008347">
    <property type="protein sequence ID" value="CAF3959124.1"/>
    <property type="molecule type" value="Genomic_DNA"/>
</dbReference>
<evidence type="ECO:0000256" key="2">
    <source>
        <dbReference type="ARBA" id="ARBA00022771"/>
    </source>
</evidence>
<protein>
    <recommendedName>
        <fullName evidence="4">FLYWCH-type domain-containing protein</fullName>
    </recommendedName>
</protein>
<dbReference type="GO" id="GO:0008270">
    <property type="term" value="F:zinc ion binding"/>
    <property type="evidence" value="ECO:0007669"/>
    <property type="project" value="UniProtKB-KW"/>
</dbReference>
<dbReference type="Proteomes" id="UP000681722">
    <property type="component" value="Unassembled WGS sequence"/>
</dbReference>
<feature type="domain" description="FLYWCH-type" evidence="4">
    <location>
        <begin position="1"/>
        <end position="43"/>
    </location>
</feature>